<proteinExistence type="predicted"/>
<keyword evidence="2" id="KW-1185">Reference proteome</keyword>
<name>A0A4R1XEZ1_ACICA</name>
<accession>A0A4R1XEZ1</accession>
<evidence type="ECO:0000313" key="1">
    <source>
        <dbReference type="EMBL" id="TCM62314.1"/>
    </source>
</evidence>
<evidence type="ECO:0000313" key="2">
    <source>
        <dbReference type="Proteomes" id="UP000294963"/>
    </source>
</evidence>
<organism evidence="1 2">
    <name type="scientific">Acinetobacter calcoaceticus</name>
    <dbReference type="NCBI Taxonomy" id="471"/>
    <lineage>
        <taxon>Bacteria</taxon>
        <taxon>Pseudomonadati</taxon>
        <taxon>Pseudomonadota</taxon>
        <taxon>Gammaproteobacteria</taxon>
        <taxon>Moraxellales</taxon>
        <taxon>Moraxellaceae</taxon>
        <taxon>Acinetobacter</taxon>
        <taxon>Acinetobacter calcoaceticus/baumannii complex</taxon>
    </lineage>
</organism>
<sequence>MSEDQAMLDKALKITKSTLVYVEGDNRNNFEFLKLAMIRSLKEIALALGDLETYEKNYKRDQ</sequence>
<comment type="caution">
    <text evidence="1">The sequence shown here is derived from an EMBL/GenBank/DDBJ whole genome shotgun (WGS) entry which is preliminary data.</text>
</comment>
<dbReference type="EMBL" id="SLVJ01000025">
    <property type="protein sequence ID" value="TCM62314.1"/>
    <property type="molecule type" value="Genomic_DNA"/>
</dbReference>
<protein>
    <submittedName>
        <fullName evidence="1">Uncharacterized protein</fullName>
    </submittedName>
</protein>
<dbReference type="Proteomes" id="UP000294963">
    <property type="component" value="Unassembled WGS sequence"/>
</dbReference>
<reference evidence="1 2" key="1">
    <citation type="submission" date="2019-03" db="EMBL/GenBank/DDBJ databases">
        <title>Genomic analyses of the natural microbiome of Caenorhabditis elegans.</title>
        <authorList>
            <person name="Samuel B."/>
        </authorList>
    </citation>
    <scope>NUCLEOTIDE SEQUENCE [LARGE SCALE GENOMIC DNA]</scope>
    <source>
        <strain evidence="1 2">JUb89</strain>
    </source>
</reference>
<gene>
    <name evidence="1" type="ORF">EC844_12542</name>
</gene>
<dbReference type="AlphaFoldDB" id="A0A4R1XEZ1"/>